<keyword evidence="3" id="KW-1185">Reference proteome</keyword>
<reference evidence="2" key="1">
    <citation type="submission" date="2019-05" db="EMBL/GenBank/DDBJ databases">
        <title>Annotation for the trematode Fasciolopsis buski.</title>
        <authorList>
            <person name="Choi Y.-J."/>
        </authorList>
    </citation>
    <scope>NUCLEOTIDE SEQUENCE</scope>
    <source>
        <strain evidence="2">HT</strain>
        <tissue evidence="2">Whole worm</tissue>
    </source>
</reference>
<gene>
    <name evidence="2" type="ORF">FBUS_09318</name>
</gene>
<name>A0A8E0S1T2_9TREM</name>
<proteinExistence type="predicted"/>
<protein>
    <submittedName>
        <fullName evidence="2">Uncharacterized protein</fullName>
    </submittedName>
</protein>
<accession>A0A8E0S1T2</accession>
<comment type="caution">
    <text evidence="2">The sequence shown here is derived from an EMBL/GenBank/DDBJ whole genome shotgun (WGS) entry which is preliminary data.</text>
</comment>
<evidence type="ECO:0000313" key="2">
    <source>
        <dbReference type="EMBL" id="KAA0194179.1"/>
    </source>
</evidence>
<dbReference type="Proteomes" id="UP000728185">
    <property type="component" value="Unassembled WGS sequence"/>
</dbReference>
<feature type="region of interest" description="Disordered" evidence="1">
    <location>
        <begin position="85"/>
        <end position="104"/>
    </location>
</feature>
<evidence type="ECO:0000256" key="1">
    <source>
        <dbReference type="SAM" id="MobiDB-lite"/>
    </source>
</evidence>
<organism evidence="2 3">
    <name type="scientific">Fasciolopsis buskii</name>
    <dbReference type="NCBI Taxonomy" id="27845"/>
    <lineage>
        <taxon>Eukaryota</taxon>
        <taxon>Metazoa</taxon>
        <taxon>Spiralia</taxon>
        <taxon>Lophotrochozoa</taxon>
        <taxon>Platyhelminthes</taxon>
        <taxon>Trematoda</taxon>
        <taxon>Digenea</taxon>
        <taxon>Plagiorchiida</taxon>
        <taxon>Echinostomata</taxon>
        <taxon>Echinostomatoidea</taxon>
        <taxon>Fasciolidae</taxon>
        <taxon>Fasciolopsis</taxon>
    </lineage>
</organism>
<evidence type="ECO:0000313" key="3">
    <source>
        <dbReference type="Proteomes" id="UP000728185"/>
    </source>
</evidence>
<sequence length="104" mass="11677">MLAGKPKYITTITKQCSRYPQATKLPPHEPPSLWPNPKIPWSRVHPDFTWSVGSILCPVTADLLSKWAEVIMSSTAATFWRSVNSKLSPPTGVRKPSWQKNATF</sequence>
<dbReference type="AlphaFoldDB" id="A0A8E0S1T2"/>
<dbReference type="EMBL" id="LUCM01004561">
    <property type="protein sequence ID" value="KAA0194179.1"/>
    <property type="molecule type" value="Genomic_DNA"/>
</dbReference>